<feature type="transmembrane region" description="Helical" evidence="4">
    <location>
        <begin position="389"/>
        <end position="414"/>
    </location>
</feature>
<feature type="transmembrane region" description="Helical" evidence="4">
    <location>
        <begin position="880"/>
        <end position="901"/>
    </location>
</feature>
<dbReference type="InterPro" id="IPR011701">
    <property type="entry name" value="MFS"/>
</dbReference>
<evidence type="ECO:0000256" key="1">
    <source>
        <dbReference type="ARBA" id="ARBA00004141"/>
    </source>
</evidence>
<feature type="compositionally biased region" description="Basic and acidic residues" evidence="3">
    <location>
        <begin position="30"/>
        <end position="59"/>
    </location>
</feature>
<feature type="transmembrane region" description="Helical" evidence="4">
    <location>
        <begin position="297"/>
        <end position="320"/>
    </location>
</feature>
<dbReference type="Gene3D" id="1.20.1250.20">
    <property type="entry name" value="MFS general substrate transporter like domains"/>
    <property type="match status" value="3"/>
</dbReference>
<keyword evidence="4" id="KW-0472">Membrane</keyword>
<feature type="transmembrane region" description="Helical" evidence="4">
    <location>
        <begin position="517"/>
        <end position="540"/>
    </location>
</feature>
<evidence type="ECO:0000256" key="4">
    <source>
        <dbReference type="SAM" id="Phobius"/>
    </source>
</evidence>
<keyword evidence="4" id="KW-1133">Transmembrane helix</keyword>
<dbReference type="PANTHER" id="PTHR11360:SF315">
    <property type="entry name" value="TRANSPORTER MCH2-RELATED"/>
    <property type="match status" value="1"/>
</dbReference>
<feature type="compositionally biased region" description="Low complexity" evidence="3">
    <location>
        <begin position="76"/>
        <end position="88"/>
    </location>
</feature>
<gene>
    <name evidence="6" type="ORF">B0A50_05201</name>
</gene>
<evidence type="ECO:0000256" key="2">
    <source>
        <dbReference type="ARBA" id="ARBA00006727"/>
    </source>
</evidence>
<feature type="transmembrane region" description="Helical" evidence="4">
    <location>
        <begin position="363"/>
        <end position="383"/>
    </location>
</feature>
<feature type="transmembrane region" description="Helical" evidence="4">
    <location>
        <begin position="788"/>
        <end position="807"/>
    </location>
</feature>
<feature type="transmembrane region" description="Helical" evidence="4">
    <location>
        <begin position="168"/>
        <end position="186"/>
    </location>
</feature>
<dbReference type="OrthoDB" id="6499973at2759"/>
<dbReference type="Pfam" id="PF07690">
    <property type="entry name" value="MFS_1"/>
    <property type="match status" value="3"/>
</dbReference>
<dbReference type="InterPro" id="IPR020846">
    <property type="entry name" value="MFS_dom"/>
</dbReference>
<comment type="subcellular location">
    <subcellularLocation>
        <location evidence="1">Membrane</location>
        <topology evidence="1">Multi-pass membrane protein</topology>
    </subcellularLocation>
</comment>
<dbReference type="AlphaFoldDB" id="A0A4U0TX42"/>
<reference evidence="6 7" key="1">
    <citation type="submission" date="2017-03" db="EMBL/GenBank/DDBJ databases">
        <title>Genomes of endolithic fungi from Antarctica.</title>
        <authorList>
            <person name="Coleine C."/>
            <person name="Masonjones S."/>
            <person name="Stajich J.E."/>
        </authorList>
    </citation>
    <scope>NUCLEOTIDE SEQUENCE [LARGE SCALE GENOMIC DNA]</scope>
    <source>
        <strain evidence="6 7">CCFEE 6315</strain>
    </source>
</reference>
<feature type="transmembrane region" description="Helical" evidence="4">
    <location>
        <begin position="138"/>
        <end position="156"/>
    </location>
</feature>
<feature type="transmembrane region" description="Helical" evidence="4">
    <location>
        <begin position="678"/>
        <end position="698"/>
    </location>
</feature>
<dbReference type="PROSITE" id="PS50850">
    <property type="entry name" value="MFS"/>
    <property type="match status" value="1"/>
</dbReference>
<feature type="transmembrane region" description="Helical" evidence="4">
    <location>
        <begin position="192"/>
        <end position="212"/>
    </location>
</feature>
<keyword evidence="7" id="KW-1185">Reference proteome</keyword>
<feature type="transmembrane region" description="Helical" evidence="4">
    <location>
        <begin position="105"/>
        <end position="126"/>
    </location>
</feature>
<feature type="transmembrane region" description="Helical" evidence="4">
    <location>
        <begin position="614"/>
        <end position="634"/>
    </location>
</feature>
<evidence type="ECO:0000313" key="6">
    <source>
        <dbReference type="EMBL" id="TKA27010.1"/>
    </source>
</evidence>
<feature type="transmembrane region" description="Helical" evidence="4">
    <location>
        <begin position="746"/>
        <end position="767"/>
    </location>
</feature>
<feature type="transmembrane region" description="Helical" evidence="4">
    <location>
        <begin position="589"/>
        <end position="608"/>
    </location>
</feature>
<evidence type="ECO:0000313" key="7">
    <source>
        <dbReference type="Proteomes" id="UP000308549"/>
    </source>
</evidence>
<dbReference type="PANTHER" id="PTHR11360">
    <property type="entry name" value="MONOCARBOXYLATE TRANSPORTER"/>
    <property type="match status" value="1"/>
</dbReference>
<dbReference type="GO" id="GO:0016020">
    <property type="term" value="C:membrane"/>
    <property type="evidence" value="ECO:0007669"/>
    <property type="project" value="UniProtKB-SubCell"/>
</dbReference>
<evidence type="ECO:0000256" key="3">
    <source>
        <dbReference type="SAM" id="MobiDB-lite"/>
    </source>
</evidence>
<sequence length="920" mass="99920">MAKHALGGNSGIEKEPAKSELDSRDDEEAIERRDASRDGHRDGGPGGRRQNDEKPEARAHSHIRSTSPRPLRHRPPSTTSSATNATTPTEPPPDGGRTAWTQVAMLHLTIFSTFGFTTSFGSFQTYYETELDLPSSTISWLGSLQIFLLFFIGTFSGRAVDAGMFRQVYVTGSVLQILGIFTAFASTKYWHLLLTQGLCMGLANGLHFCPAMSLTSTYFARRRALVLGIGALGSCTGGVVFPILAQQLLPRLGLPWTMRIIGFIMLATNAITIAGYRTRLPPRRSGPVLEWTAFREPTYVLFCLAAFMFFWGLYFAFFYVGSYGRDRLGLSYQDSVNLLLAMVCTGFIWRVLPNWLADRVGPLNMIVPFTFVCGVMMFAWIGIERPGTLYAFAVVYGCGSAGIQSMFPATLASLTTDLTKAGVRMGMGFTIVSFACLTGPPLAGALISRHDGDYLYAQIWGGTSFLLINDEWMPSMFRKNGGAAPDTVAFPSDNDTQVSSASSVTAIADDAPPDGGYGWVCCGAIGMLNGFTWGIAASYGVYLSNYLATDYFPEATPLDYALIGGLEFGAALFISPLCTILTREVGRNAVMFAGCFMFSGGFIAASFATRIWQLYLSQGVLIGLGIGAIFIPSIQVLPQWFLKRRSLAGGLASSGSGFAGLAFSLGTSAMIQEISLAWSLRITGMIGFVGNVVGTVLLKDRNHIVKPPQLGFATHLLRRYDCVLLLSWAFVNLLGYMVILYSLSSYAVQVVGLTQAQAGIITAVLNLGTGIGRPLIGLASDRFGRIEVAATLTLTCGLLLIAIWIPADSYGVLLFYAILSGAMLGVFWMTVAPLCAEVAGLREVPSFLSLQWLTGVLPTTFAEVIALYLRKPEKGRWAYIYPQVFAALAYIVASMFLFELLRLKRRGRLMSQMPDMAQNR</sequence>
<feature type="transmembrane region" description="Helical" evidence="4">
    <location>
        <begin position="560"/>
        <end position="582"/>
    </location>
</feature>
<keyword evidence="4" id="KW-0812">Transmembrane</keyword>
<dbReference type="SUPFAM" id="SSF103473">
    <property type="entry name" value="MFS general substrate transporter"/>
    <property type="match status" value="2"/>
</dbReference>
<dbReference type="EMBL" id="NAJL01000025">
    <property type="protein sequence ID" value="TKA27010.1"/>
    <property type="molecule type" value="Genomic_DNA"/>
</dbReference>
<dbReference type="InterPro" id="IPR036259">
    <property type="entry name" value="MFS_trans_sf"/>
</dbReference>
<accession>A0A4U0TX42</accession>
<feature type="transmembrane region" description="Helical" evidence="4">
    <location>
        <begin position="224"/>
        <end position="244"/>
    </location>
</feature>
<feature type="transmembrane region" description="Helical" evidence="4">
    <location>
        <begin position="646"/>
        <end position="666"/>
    </location>
</feature>
<feature type="transmembrane region" description="Helical" evidence="4">
    <location>
        <begin position="847"/>
        <end position="868"/>
    </location>
</feature>
<protein>
    <recommendedName>
        <fullName evidence="5">Major facilitator superfamily (MFS) profile domain-containing protein</fullName>
    </recommendedName>
</protein>
<dbReference type="GO" id="GO:0022857">
    <property type="term" value="F:transmembrane transporter activity"/>
    <property type="evidence" value="ECO:0007669"/>
    <property type="project" value="InterPro"/>
</dbReference>
<organism evidence="6 7">
    <name type="scientific">Salinomyces thailandicus</name>
    <dbReference type="NCBI Taxonomy" id="706561"/>
    <lineage>
        <taxon>Eukaryota</taxon>
        <taxon>Fungi</taxon>
        <taxon>Dikarya</taxon>
        <taxon>Ascomycota</taxon>
        <taxon>Pezizomycotina</taxon>
        <taxon>Dothideomycetes</taxon>
        <taxon>Dothideomycetidae</taxon>
        <taxon>Mycosphaerellales</taxon>
        <taxon>Teratosphaeriaceae</taxon>
        <taxon>Salinomyces</taxon>
    </lineage>
</organism>
<comment type="similarity">
    <text evidence="2">Belongs to the major facilitator superfamily. Monocarboxylate porter (TC 2.A.1.13) family.</text>
</comment>
<feature type="transmembrane region" description="Helical" evidence="4">
    <location>
        <begin position="256"/>
        <end position="276"/>
    </location>
</feature>
<feature type="domain" description="Major facilitator superfamily (MFS) profile" evidence="5">
    <location>
        <begin position="721"/>
        <end position="920"/>
    </location>
</feature>
<feature type="transmembrane region" description="Helical" evidence="4">
    <location>
        <begin position="719"/>
        <end position="740"/>
    </location>
</feature>
<proteinExistence type="inferred from homology"/>
<name>A0A4U0TX42_9PEZI</name>
<dbReference type="Proteomes" id="UP000308549">
    <property type="component" value="Unassembled WGS sequence"/>
</dbReference>
<feature type="transmembrane region" description="Helical" evidence="4">
    <location>
        <begin position="813"/>
        <end position="835"/>
    </location>
</feature>
<feature type="transmembrane region" description="Helical" evidence="4">
    <location>
        <begin position="426"/>
        <end position="448"/>
    </location>
</feature>
<feature type="compositionally biased region" description="Basic and acidic residues" evidence="3">
    <location>
        <begin position="12"/>
        <end position="22"/>
    </location>
</feature>
<dbReference type="InterPro" id="IPR050327">
    <property type="entry name" value="Proton-linked_MCT"/>
</dbReference>
<evidence type="ECO:0000259" key="5">
    <source>
        <dbReference type="PROSITE" id="PS50850"/>
    </source>
</evidence>
<feature type="region of interest" description="Disordered" evidence="3">
    <location>
        <begin position="1"/>
        <end position="98"/>
    </location>
</feature>
<comment type="caution">
    <text evidence="6">The sequence shown here is derived from an EMBL/GenBank/DDBJ whole genome shotgun (WGS) entry which is preliminary data.</text>
</comment>